<dbReference type="SUPFAM" id="SSF50494">
    <property type="entry name" value="Trypsin-like serine proteases"/>
    <property type="match status" value="1"/>
</dbReference>
<dbReference type="InterPro" id="IPR001314">
    <property type="entry name" value="Peptidase_S1A"/>
</dbReference>
<dbReference type="InterPro" id="IPR051487">
    <property type="entry name" value="Ser/Thr_Proteases_Immune/Dev"/>
</dbReference>
<evidence type="ECO:0000313" key="8">
    <source>
        <dbReference type="EMBL" id="PNJ04993.1"/>
    </source>
</evidence>
<dbReference type="GO" id="GO:0006508">
    <property type="term" value="P:proteolysis"/>
    <property type="evidence" value="ECO:0007669"/>
    <property type="project" value="UniProtKB-KW"/>
</dbReference>
<protein>
    <submittedName>
        <fullName evidence="8">TPSAB1 isoform 4</fullName>
    </submittedName>
</protein>
<keyword evidence="1" id="KW-0645">Protease</keyword>
<dbReference type="SMART" id="SM00020">
    <property type="entry name" value="Tryp_SPc"/>
    <property type="match status" value="1"/>
</dbReference>
<dbReference type="InterPro" id="IPR009003">
    <property type="entry name" value="Peptidase_S1_PA"/>
</dbReference>
<dbReference type="AlphaFoldDB" id="A0A2J8R901"/>
<organism evidence="8">
    <name type="scientific">Pongo abelii</name>
    <name type="common">Sumatran orangutan</name>
    <name type="synonym">Pongo pygmaeus abelii</name>
    <dbReference type="NCBI Taxonomy" id="9601"/>
    <lineage>
        <taxon>Eukaryota</taxon>
        <taxon>Metazoa</taxon>
        <taxon>Chordata</taxon>
        <taxon>Craniata</taxon>
        <taxon>Vertebrata</taxon>
        <taxon>Euteleostomi</taxon>
        <taxon>Mammalia</taxon>
        <taxon>Eutheria</taxon>
        <taxon>Euarchontoglires</taxon>
        <taxon>Primates</taxon>
        <taxon>Haplorrhini</taxon>
        <taxon>Catarrhini</taxon>
        <taxon>Hominidae</taxon>
        <taxon>Pongo</taxon>
    </lineage>
</organism>
<dbReference type="Pfam" id="PF00089">
    <property type="entry name" value="Trypsin"/>
    <property type="match status" value="1"/>
</dbReference>
<feature type="chain" id="PRO_5014398059" evidence="6">
    <location>
        <begin position="19"/>
        <end position="104"/>
    </location>
</feature>
<dbReference type="InterPro" id="IPR018114">
    <property type="entry name" value="TRYPSIN_HIS"/>
</dbReference>
<dbReference type="PANTHER" id="PTHR24256">
    <property type="entry name" value="TRYPTASE-RELATED"/>
    <property type="match status" value="1"/>
</dbReference>
<dbReference type="PROSITE" id="PS00134">
    <property type="entry name" value="TRYPSIN_HIS"/>
    <property type="match status" value="1"/>
</dbReference>
<keyword evidence="4" id="KW-1015">Disulfide bond</keyword>
<comment type="similarity">
    <text evidence="5">Belongs to the peptidase S1 family. CLIP subfamily.</text>
</comment>
<feature type="domain" description="Peptidase S1" evidence="7">
    <location>
        <begin position="1"/>
        <end position="104"/>
    </location>
</feature>
<evidence type="ECO:0000256" key="4">
    <source>
        <dbReference type="ARBA" id="ARBA00023157"/>
    </source>
</evidence>
<accession>A0A2J8R901</accession>
<feature type="non-terminal residue" evidence="8">
    <location>
        <position position="104"/>
    </location>
</feature>
<dbReference type="EMBL" id="NDHI03003728">
    <property type="protein sequence ID" value="PNJ04993.1"/>
    <property type="molecule type" value="Genomic_DNA"/>
</dbReference>
<evidence type="ECO:0000256" key="2">
    <source>
        <dbReference type="ARBA" id="ARBA00022801"/>
    </source>
</evidence>
<feature type="signal peptide" evidence="6">
    <location>
        <begin position="1"/>
        <end position="18"/>
    </location>
</feature>
<dbReference type="Gene3D" id="2.40.10.10">
    <property type="entry name" value="Trypsin-like serine proteases"/>
    <property type="match status" value="2"/>
</dbReference>
<evidence type="ECO:0000256" key="6">
    <source>
        <dbReference type="SAM" id="SignalP"/>
    </source>
</evidence>
<keyword evidence="2" id="KW-0378">Hydrolase</keyword>
<keyword evidence="3" id="KW-0720">Serine protease</keyword>
<keyword evidence="6" id="KW-0732">Signal</keyword>
<feature type="non-terminal residue" evidence="8">
    <location>
        <position position="1"/>
    </location>
</feature>
<gene>
    <name evidence="8" type="ORF">CR201_G0052612</name>
</gene>
<dbReference type="PROSITE" id="PS50240">
    <property type="entry name" value="TRYPSIN_DOM"/>
    <property type="match status" value="1"/>
</dbReference>
<evidence type="ECO:0000256" key="5">
    <source>
        <dbReference type="ARBA" id="ARBA00024195"/>
    </source>
</evidence>
<evidence type="ECO:0000256" key="1">
    <source>
        <dbReference type="ARBA" id="ARBA00022670"/>
    </source>
</evidence>
<dbReference type="InterPro" id="IPR043504">
    <property type="entry name" value="Peptidase_S1_PA_chymotrypsin"/>
</dbReference>
<dbReference type="PRINTS" id="PR00722">
    <property type="entry name" value="CHYMOTRYPSIN"/>
</dbReference>
<evidence type="ECO:0000259" key="7">
    <source>
        <dbReference type="PROSITE" id="PS50240"/>
    </source>
</evidence>
<comment type="caution">
    <text evidence="8">The sequence shown here is derived from an EMBL/GenBank/DDBJ whole genome shotgun (WGS) entry which is preliminary data.</text>
</comment>
<dbReference type="InterPro" id="IPR001254">
    <property type="entry name" value="Trypsin_dom"/>
</dbReference>
<reference evidence="8" key="1">
    <citation type="submission" date="2017-12" db="EMBL/GenBank/DDBJ databases">
        <title>High-resolution comparative analysis of great ape genomes.</title>
        <authorList>
            <person name="Pollen A."/>
            <person name="Hastie A."/>
            <person name="Hormozdiari F."/>
            <person name="Dougherty M."/>
            <person name="Liu R."/>
            <person name="Chaisson M."/>
            <person name="Hoppe E."/>
            <person name="Hill C."/>
            <person name="Pang A."/>
            <person name="Hillier L."/>
            <person name="Baker C."/>
            <person name="Armstrong J."/>
            <person name="Shendure J."/>
            <person name="Paten B."/>
            <person name="Wilson R."/>
            <person name="Chao H."/>
            <person name="Schneider V."/>
            <person name="Ventura M."/>
            <person name="Kronenberg Z."/>
            <person name="Murali S."/>
            <person name="Gordon D."/>
            <person name="Cantsilieris S."/>
            <person name="Munson K."/>
            <person name="Nelson B."/>
            <person name="Raja A."/>
            <person name="Underwood J."/>
            <person name="Diekhans M."/>
            <person name="Fiddes I."/>
            <person name="Haussler D."/>
            <person name="Eichler E."/>
        </authorList>
    </citation>
    <scope>NUCLEOTIDE SEQUENCE [LARGE SCALE GENOMIC DNA]</scope>
    <source>
        <strain evidence="8">Susie</strain>
    </source>
</reference>
<sequence length="104" mass="11684">YWMHFCGGSLIHPQWVLTAAHCVGPVQLREQHLYYQDQLLPVSRIVMHPQFYIIQTGADIALLELEEPVNISSNVHTVTLPLASETFPAGTPCWVTGWGDVDNN</sequence>
<proteinExistence type="inferred from homology"/>
<name>A0A2J8R901_PONAB</name>
<evidence type="ECO:0000256" key="3">
    <source>
        <dbReference type="ARBA" id="ARBA00022825"/>
    </source>
</evidence>
<dbReference type="GO" id="GO:0004252">
    <property type="term" value="F:serine-type endopeptidase activity"/>
    <property type="evidence" value="ECO:0007669"/>
    <property type="project" value="InterPro"/>
</dbReference>
<dbReference type="FunFam" id="2.40.10.10:FF:000004">
    <property type="entry name" value="Tryptase gamma 1"/>
    <property type="match status" value="1"/>
</dbReference>